<keyword evidence="6 8" id="KW-1133">Transmembrane helix</keyword>
<dbReference type="InterPro" id="IPR000522">
    <property type="entry name" value="ABC_transptr_permease_BtuC"/>
</dbReference>
<dbReference type="SUPFAM" id="SSF81345">
    <property type="entry name" value="ABC transporter involved in vitamin B12 uptake, BtuC"/>
    <property type="match status" value="1"/>
</dbReference>
<name>A0ABW0LWI4_9BACL</name>
<evidence type="ECO:0000256" key="7">
    <source>
        <dbReference type="ARBA" id="ARBA00023136"/>
    </source>
</evidence>
<keyword evidence="3" id="KW-0813">Transport</keyword>
<dbReference type="PANTHER" id="PTHR30472">
    <property type="entry name" value="FERRIC ENTEROBACTIN TRANSPORT SYSTEM PERMEASE PROTEIN"/>
    <property type="match status" value="1"/>
</dbReference>
<keyword evidence="7 8" id="KW-0472">Membrane</keyword>
<feature type="transmembrane region" description="Helical" evidence="8">
    <location>
        <begin position="289"/>
        <end position="309"/>
    </location>
</feature>
<evidence type="ECO:0000256" key="4">
    <source>
        <dbReference type="ARBA" id="ARBA00022475"/>
    </source>
</evidence>
<evidence type="ECO:0000256" key="6">
    <source>
        <dbReference type="ARBA" id="ARBA00022989"/>
    </source>
</evidence>
<dbReference type="Proteomes" id="UP001596105">
    <property type="component" value="Unassembled WGS sequence"/>
</dbReference>
<feature type="transmembrane region" description="Helical" evidence="8">
    <location>
        <begin position="251"/>
        <end position="277"/>
    </location>
</feature>
<dbReference type="EMBL" id="JBHSMH010000030">
    <property type="protein sequence ID" value="MFC5469287.1"/>
    <property type="molecule type" value="Genomic_DNA"/>
</dbReference>
<evidence type="ECO:0000313" key="10">
    <source>
        <dbReference type="Proteomes" id="UP001596105"/>
    </source>
</evidence>
<feature type="transmembrane region" description="Helical" evidence="8">
    <location>
        <begin position="76"/>
        <end position="95"/>
    </location>
</feature>
<feature type="transmembrane region" description="Helical" evidence="8">
    <location>
        <begin position="209"/>
        <end position="231"/>
    </location>
</feature>
<feature type="transmembrane region" description="Helical" evidence="8">
    <location>
        <begin position="157"/>
        <end position="182"/>
    </location>
</feature>
<evidence type="ECO:0000256" key="3">
    <source>
        <dbReference type="ARBA" id="ARBA00022448"/>
    </source>
</evidence>
<dbReference type="Pfam" id="PF01032">
    <property type="entry name" value="FecCD"/>
    <property type="match status" value="1"/>
</dbReference>
<feature type="transmembrane region" description="Helical" evidence="8">
    <location>
        <begin position="20"/>
        <end position="40"/>
    </location>
</feature>
<dbReference type="RefSeq" id="WP_209749331.1">
    <property type="nucleotide sequence ID" value="NZ_JBHSMH010000030.1"/>
</dbReference>
<evidence type="ECO:0000256" key="1">
    <source>
        <dbReference type="ARBA" id="ARBA00004651"/>
    </source>
</evidence>
<dbReference type="PANTHER" id="PTHR30472:SF1">
    <property type="entry name" value="FE(3+) DICITRATE TRANSPORT SYSTEM PERMEASE PROTEIN FECC-RELATED"/>
    <property type="match status" value="1"/>
</dbReference>
<proteinExistence type="inferred from homology"/>
<evidence type="ECO:0000256" key="2">
    <source>
        <dbReference type="ARBA" id="ARBA00007935"/>
    </source>
</evidence>
<feature type="transmembrane region" description="Helical" evidence="8">
    <location>
        <begin position="107"/>
        <end position="125"/>
    </location>
</feature>
<reference evidence="10" key="1">
    <citation type="journal article" date="2019" name="Int. J. Syst. Evol. Microbiol.">
        <title>The Global Catalogue of Microorganisms (GCM) 10K type strain sequencing project: providing services to taxonomists for standard genome sequencing and annotation.</title>
        <authorList>
            <consortium name="The Broad Institute Genomics Platform"/>
            <consortium name="The Broad Institute Genome Sequencing Center for Infectious Disease"/>
            <person name="Wu L."/>
            <person name="Ma J."/>
        </authorList>
    </citation>
    <scope>NUCLEOTIDE SEQUENCE [LARGE SCALE GENOMIC DNA]</scope>
    <source>
        <strain evidence="10">CCUG 57113</strain>
    </source>
</reference>
<keyword evidence="4" id="KW-1003">Cell membrane</keyword>
<feature type="transmembrane region" description="Helical" evidence="8">
    <location>
        <begin position="132"/>
        <end position="151"/>
    </location>
</feature>
<sequence>MASTFTVSAGYKEKQSRFRYLLFLFSVTVALLLIGFICNLKWGAARISWTELFHALAYRGHEKQHLYVQTLRLPRALTACMVGMQLALAGLLAQLATKNPLASPHVFGINAGAALAVVFGLVTVARFSPLDSVLFAFAGAAGGALLVWSLAGTGANAYVRLALAGITIHFLLSSLTEGLIILNQESTDSMMFWLVGSLSHAAWPDVRTLLPFFAAGMVLFAFMHPSFRLLLVDDEMAAGLGGKIAAIRSVALLLVIVLAGSAVALCGPIGFVCLIVPHIARALAGHHNLAVLAPLTALLGGTLLLFADFAGRFVAFPYESPVGIVTAAIGAPFFIYLARKQGGGSR</sequence>
<comment type="subcellular location">
    <subcellularLocation>
        <location evidence="1">Cell membrane</location>
        <topology evidence="1">Multi-pass membrane protein</topology>
    </subcellularLocation>
</comment>
<evidence type="ECO:0000256" key="5">
    <source>
        <dbReference type="ARBA" id="ARBA00022692"/>
    </source>
</evidence>
<keyword evidence="10" id="KW-1185">Reference proteome</keyword>
<dbReference type="Gene3D" id="1.10.3470.10">
    <property type="entry name" value="ABC transporter involved in vitamin B12 uptake, BtuC"/>
    <property type="match status" value="1"/>
</dbReference>
<accession>A0ABW0LWI4</accession>
<comment type="caution">
    <text evidence="9">The sequence shown here is derived from an EMBL/GenBank/DDBJ whole genome shotgun (WGS) entry which is preliminary data.</text>
</comment>
<evidence type="ECO:0000256" key="8">
    <source>
        <dbReference type="SAM" id="Phobius"/>
    </source>
</evidence>
<protein>
    <submittedName>
        <fullName evidence="9">FecCD family ABC transporter permease</fullName>
    </submittedName>
</protein>
<dbReference type="InterPro" id="IPR037294">
    <property type="entry name" value="ABC_BtuC-like"/>
</dbReference>
<evidence type="ECO:0000313" key="9">
    <source>
        <dbReference type="EMBL" id="MFC5469287.1"/>
    </source>
</evidence>
<feature type="transmembrane region" description="Helical" evidence="8">
    <location>
        <begin position="321"/>
        <end position="338"/>
    </location>
</feature>
<comment type="similarity">
    <text evidence="2">Belongs to the binding-protein-dependent transport system permease family. FecCD subfamily.</text>
</comment>
<gene>
    <name evidence="9" type="ORF">ACFPPD_11195</name>
</gene>
<dbReference type="CDD" id="cd06550">
    <property type="entry name" value="TM_ABC_iron-siderophores_like"/>
    <property type="match status" value="1"/>
</dbReference>
<keyword evidence="5 8" id="KW-0812">Transmembrane</keyword>
<organism evidence="9 10">
    <name type="scientific">Cohnella suwonensis</name>
    <dbReference type="NCBI Taxonomy" id="696072"/>
    <lineage>
        <taxon>Bacteria</taxon>
        <taxon>Bacillati</taxon>
        <taxon>Bacillota</taxon>
        <taxon>Bacilli</taxon>
        <taxon>Bacillales</taxon>
        <taxon>Paenibacillaceae</taxon>
        <taxon>Cohnella</taxon>
    </lineage>
</organism>